<dbReference type="EMBL" id="JAGGKT010000008">
    <property type="protein sequence ID" value="MBP1932836.1"/>
    <property type="molecule type" value="Genomic_DNA"/>
</dbReference>
<proteinExistence type="predicted"/>
<feature type="domain" description="PrcB C-terminal" evidence="2">
    <location>
        <begin position="77"/>
        <end position="132"/>
    </location>
</feature>
<dbReference type="Pfam" id="PF14343">
    <property type="entry name" value="PrcB_C"/>
    <property type="match status" value="1"/>
</dbReference>
<feature type="signal peptide" evidence="1">
    <location>
        <begin position="1"/>
        <end position="30"/>
    </location>
</feature>
<keyword evidence="1" id="KW-0732">Signal</keyword>
<dbReference type="PROSITE" id="PS51257">
    <property type="entry name" value="PROKAR_LIPOPROTEIN"/>
    <property type="match status" value="1"/>
</dbReference>
<comment type="caution">
    <text evidence="3">The sequence shown here is derived from an EMBL/GenBank/DDBJ whole genome shotgun (WGS) entry which is preliminary data.</text>
</comment>
<dbReference type="InterPro" id="IPR025748">
    <property type="entry name" value="PrcB_C_dom"/>
</dbReference>
<gene>
    <name evidence="3" type="ORF">J2Z37_002847</name>
</gene>
<reference evidence="3 4" key="1">
    <citation type="submission" date="2021-03" db="EMBL/GenBank/DDBJ databases">
        <title>Genomic Encyclopedia of Type Strains, Phase IV (KMG-IV): sequencing the most valuable type-strain genomes for metagenomic binning, comparative biology and taxonomic classification.</title>
        <authorList>
            <person name="Goeker M."/>
        </authorList>
    </citation>
    <scope>NUCLEOTIDE SEQUENCE [LARGE SCALE GENOMIC DNA]</scope>
    <source>
        <strain evidence="3 4">DSM 24738</strain>
    </source>
</reference>
<accession>A0ABS4GRE8</accession>
<name>A0ABS4GRE8_9BACL</name>
<evidence type="ECO:0000313" key="4">
    <source>
        <dbReference type="Proteomes" id="UP001519343"/>
    </source>
</evidence>
<feature type="chain" id="PRO_5045953333" description="PrcB C-terminal domain-containing protein" evidence="1">
    <location>
        <begin position="31"/>
        <end position="144"/>
    </location>
</feature>
<keyword evidence="4" id="KW-1185">Reference proteome</keyword>
<protein>
    <recommendedName>
        <fullName evidence="2">PrcB C-terminal domain-containing protein</fullName>
    </recommendedName>
</protein>
<evidence type="ECO:0000259" key="2">
    <source>
        <dbReference type="Pfam" id="PF14343"/>
    </source>
</evidence>
<evidence type="ECO:0000313" key="3">
    <source>
        <dbReference type="EMBL" id="MBP1932836.1"/>
    </source>
</evidence>
<sequence length="144" mass="15883">MKQLSIKINGKFILLCLMSMLLLIGCTAQAANPDSERKEGPLKAEIIAPPYQSAVENQVESVKKKGGIKTVTLKDNLYVIFSLGQRPSAGYKINIEKVEKQSNQIVIYYSEQKPTGMALTVLTYPTVVLKMPKSDLPITLKAIN</sequence>
<dbReference type="Proteomes" id="UP001519343">
    <property type="component" value="Unassembled WGS sequence"/>
</dbReference>
<evidence type="ECO:0000256" key="1">
    <source>
        <dbReference type="SAM" id="SignalP"/>
    </source>
</evidence>
<organism evidence="3 4">
    <name type="scientific">Ammoniphilus resinae</name>
    <dbReference type="NCBI Taxonomy" id="861532"/>
    <lineage>
        <taxon>Bacteria</taxon>
        <taxon>Bacillati</taxon>
        <taxon>Bacillota</taxon>
        <taxon>Bacilli</taxon>
        <taxon>Bacillales</taxon>
        <taxon>Paenibacillaceae</taxon>
        <taxon>Aneurinibacillus group</taxon>
        <taxon>Ammoniphilus</taxon>
    </lineage>
</organism>
<dbReference type="RefSeq" id="WP_209810872.1">
    <property type="nucleotide sequence ID" value="NZ_JAGGKT010000008.1"/>
</dbReference>